<evidence type="ECO:0000313" key="2">
    <source>
        <dbReference type="Proteomes" id="UP000594014"/>
    </source>
</evidence>
<organism evidence="1 2">
    <name type="scientific">Anoxybacterium hadale</name>
    <dbReference type="NCBI Taxonomy" id="3408580"/>
    <lineage>
        <taxon>Bacteria</taxon>
        <taxon>Bacillati</taxon>
        <taxon>Bacillota</taxon>
        <taxon>Clostridia</taxon>
        <taxon>Peptostreptococcales</taxon>
        <taxon>Anaerovoracaceae</taxon>
        <taxon>Anoxybacterium</taxon>
    </lineage>
</organism>
<reference evidence="1" key="1">
    <citation type="submission" date="2019-08" db="EMBL/GenBank/DDBJ databases">
        <title>Genome sequence of Clostridiales bacterium MT110.</title>
        <authorList>
            <person name="Cao J."/>
        </authorList>
    </citation>
    <scope>NUCLEOTIDE SEQUENCE</scope>
    <source>
        <strain evidence="1">MT110</strain>
    </source>
</reference>
<gene>
    <name evidence="1" type="ORF">FRZ06_12605</name>
</gene>
<name>A0ACD1AC59_9FIRM</name>
<keyword evidence="2" id="KW-1185">Reference proteome</keyword>
<accession>A0ACD1AC59</accession>
<dbReference type="EMBL" id="CP042469">
    <property type="protein sequence ID" value="QOX64117.1"/>
    <property type="molecule type" value="Genomic_DNA"/>
</dbReference>
<protein>
    <submittedName>
        <fullName evidence="1">N-acetyltransferase</fullName>
    </submittedName>
</protein>
<dbReference type="Proteomes" id="UP000594014">
    <property type="component" value="Chromosome"/>
</dbReference>
<sequence>MIIRKARLSDSEAIHKLVYHYAKKGLMLARSRSAIYEDIRNYSVMEEDGEVVGIGALSILWVDLAEVRTLAVKESFSGQGVGKKLVQHFLEEAKELGIQKVFTLTYQTAFFEKCGFKEISKEGMPHKIWKDCLNCPKFPNCDEVLMEMEIK</sequence>
<evidence type="ECO:0000313" key="1">
    <source>
        <dbReference type="EMBL" id="QOX64117.1"/>
    </source>
</evidence>
<proteinExistence type="predicted"/>